<name>A0A8H5B736_9AGAR</name>
<organism evidence="1 2">
    <name type="scientific">Psilocybe cf. subviscida</name>
    <dbReference type="NCBI Taxonomy" id="2480587"/>
    <lineage>
        <taxon>Eukaryota</taxon>
        <taxon>Fungi</taxon>
        <taxon>Dikarya</taxon>
        <taxon>Basidiomycota</taxon>
        <taxon>Agaricomycotina</taxon>
        <taxon>Agaricomycetes</taxon>
        <taxon>Agaricomycetidae</taxon>
        <taxon>Agaricales</taxon>
        <taxon>Agaricineae</taxon>
        <taxon>Strophariaceae</taxon>
        <taxon>Psilocybe</taxon>
    </lineage>
</organism>
<dbReference type="EMBL" id="JAACJJ010000031">
    <property type="protein sequence ID" value="KAF5317975.1"/>
    <property type="molecule type" value="Genomic_DNA"/>
</dbReference>
<dbReference type="AlphaFoldDB" id="A0A8H5B736"/>
<comment type="caution">
    <text evidence="1">The sequence shown here is derived from an EMBL/GenBank/DDBJ whole genome shotgun (WGS) entry which is preliminary data.</text>
</comment>
<reference evidence="1 2" key="1">
    <citation type="journal article" date="2020" name="ISME J.">
        <title>Uncovering the hidden diversity of litter-decomposition mechanisms in mushroom-forming fungi.</title>
        <authorList>
            <person name="Floudas D."/>
            <person name="Bentzer J."/>
            <person name="Ahren D."/>
            <person name="Johansson T."/>
            <person name="Persson P."/>
            <person name="Tunlid A."/>
        </authorList>
    </citation>
    <scope>NUCLEOTIDE SEQUENCE [LARGE SCALE GENOMIC DNA]</scope>
    <source>
        <strain evidence="1 2">CBS 101986</strain>
    </source>
</reference>
<evidence type="ECO:0000313" key="2">
    <source>
        <dbReference type="Proteomes" id="UP000567179"/>
    </source>
</evidence>
<evidence type="ECO:0000313" key="1">
    <source>
        <dbReference type="EMBL" id="KAF5317975.1"/>
    </source>
</evidence>
<gene>
    <name evidence="1" type="ORF">D9619_012206</name>
</gene>
<proteinExistence type="predicted"/>
<accession>A0A8H5B736</accession>
<dbReference type="Proteomes" id="UP000567179">
    <property type="component" value="Unassembled WGS sequence"/>
</dbReference>
<sequence length="220" mass="24892">MSLSPVTVIHIHIDNIAIQANILRNGGGRVTQENTLTAYGRIPEAGRHSNAPNFTTVLSRVTERRVEAQQRIRRKLEEVSAHSEGTLSRLRPVSSLATAILSVVEQKYVSCNMQLVDLAMDAHAVAYIAVISFLYRRQRMSKKRTKKLIELLGIIHTFLMDDLADGNIIVRLKRVVSRSRRKLKVMHMREELLSLLRRIERDDNADVLSSLNAALNHPSQ</sequence>
<keyword evidence="2" id="KW-1185">Reference proteome</keyword>
<protein>
    <submittedName>
        <fullName evidence="1">Uncharacterized protein</fullName>
    </submittedName>
</protein>